<keyword evidence="5 8" id="KW-1133">Transmembrane helix</keyword>
<dbReference type="EMBL" id="CP011494">
    <property type="protein sequence ID" value="AKO52571.1"/>
    <property type="molecule type" value="Genomic_DNA"/>
</dbReference>
<evidence type="ECO:0000256" key="6">
    <source>
        <dbReference type="ARBA" id="ARBA00023136"/>
    </source>
</evidence>
<evidence type="ECO:0000256" key="7">
    <source>
        <dbReference type="RuleBase" id="RU003879"/>
    </source>
</evidence>
<dbReference type="STRING" id="330734.ABA45_09245"/>
<dbReference type="GO" id="GO:0022857">
    <property type="term" value="F:transmembrane transporter activity"/>
    <property type="evidence" value="ECO:0007669"/>
    <property type="project" value="InterPro"/>
</dbReference>
<dbReference type="AlphaFoldDB" id="A0A0H4I0S9"/>
<name>A0A0H4I0S9_9GAMM</name>
<accession>A0A0H4I0S9</accession>
<feature type="transmembrane region" description="Helical" evidence="8">
    <location>
        <begin position="20"/>
        <end position="38"/>
    </location>
</feature>
<evidence type="ECO:0000256" key="1">
    <source>
        <dbReference type="ARBA" id="ARBA00004162"/>
    </source>
</evidence>
<evidence type="ECO:0000313" key="9">
    <source>
        <dbReference type="EMBL" id="AKO52571.1"/>
    </source>
</evidence>
<dbReference type="InterPro" id="IPR003400">
    <property type="entry name" value="ExbD"/>
</dbReference>
<dbReference type="Proteomes" id="UP000036406">
    <property type="component" value="Chromosome"/>
</dbReference>
<sequence length="133" mass="14562">MSDPIAGSEKTLLSRVEDNLLPLINLVFLLLMFFIAVGQLSSTSLPELPDSQSQQTPEQPQADLVVKSSGDWFVDGQSIDEAQLLDFLPVPNDKTPLRIGANRSMTMAAMEKLFQRLESGGYKDIVLLVQPGS</sequence>
<dbReference type="GO" id="GO:0005886">
    <property type="term" value="C:plasma membrane"/>
    <property type="evidence" value="ECO:0007669"/>
    <property type="project" value="UniProtKB-SubCell"/>
</dbReference>
<organism evidence="9 10">
    <name type="scientific">Marinobacter psychrophilus</name>
    <dbReference type="NCBI Taxonomy" id="330734"/>
    <lineage>
        <taxon>Bacteria</taxon>
        <taxon>Pseudomonadati</taxon>
        <taxon>Pseudomonadota</taxon>
        <taxon>Gammaproteobacteria</taxon>
        <taxon>Pseudomonadales</taxon>
        <taxon>Marinobacteraceae</taxon>
        <taxon>Marinobacter</taxon>
    </lineage>
</organism>
<gene>
    <name evidence="9" type="ORF">ABA45_09245</name>
</gene>
<dbReference type="KEGG" id="mpq:ABA45_09245"/>
<evidence type="ECO:0000256" key="3">
    <source>
        <dbReference type="ARBA" id="ARBA00022475"/>
    </source>
</evidence>
<evidence type="ECO:0000256" key="4">
    <source>
        <dbReference type="ARBA" id="ARBA00022692"/>
    </source>
</evidence>
<protein>
    <submittedName>
        <fullName evidence="9">Biopolymer transporter ExbD</fullName>
    </submittedName>
</protein>
<comment type="similarity">
    <text evidence="2 7">Belongs to the ExbD/TolR family.</text>
</comment>
<dbReference type="Pfam" id="PF02472">
    <property type="entry name" value="ExbD"/>
    <property type="match status" value="1"/>
</dbReference>
<keyword evidence="4 7" id="KW-0812">Transmembrane</keyword>
<comment type="subcellular location">
    <subcellularLocation>
        <location evidence="1">Cell membrane</location>
        <topology evidence="1">Single-pass membrane protein</topology>
    </subcellularLocation>
    <subcellularLocation>
        <location evidence="7">Cell membrane</location>
        <topology evidence="7">Single-pass type II membrane protein</topology>
    </subcellularLocation>
</comment>
<evidence type="ECO:0000256" key="5">
    <source>
        <dbReference type="ARBA" id="ARBA00022989"/>
    </source>
</evidence>
<evidence type="ECO:0000313" key="10">
    <source>
        <dbReference type="Proteomes" id="UP000036406"/>
    </source>
</evidence>
<dbReference type="GO" id="GO:0015031">
    <property type="term" value="P:protein transport"/>
    <property type="evidence" value="ECO:0007669"/>
    <property type="project" value="UniProtKB-KW"/>
</dbReference>
<keyword evidence="10" id="KW-1185">Reference proteome</keyword>
<evidence type="ECO:0000256" key="2">
    <source>
        <dbReference type="ARBA" id="ARBA00005811"/>
    </source>
</evidence>
<reference evidence="9 10" key="1">
    <citation type="submission" date="2015-05" db="EMBL/GenBank/DDBJ databases">
        <title>Complete genome of Marinobacter psychrophilus strain 20041T isolated from sea-ice of the Canadian Basin.</title>
        <authorList>
            <person name="Song L."/>
            <person name="Ren L."/>
            <person name="Yu Y."/>
            <person name="Wang X."/>
        </authorList>
    </citation>
    <scope>NUCLEOTIDE SEQUENCE [LARGE SCALE GENOMIC DNA]</scope>
    <source>
        <strain evidence="9 10">20041</strain>
    </source>
</reference>
<dbReference type="PATRIC" id="fig|330734.3.peg.1944"/>
<keyword evidence="3" id="KW-1003">Cell membrane</keyword>
<keyword evidence="7" id="KW-0813">Transport</keyword>
<keyword evidence="6 8" id="KW-0472">Membrane</keyword>
<evidence type="ECO:0000256" key="8">
    <source>
        <dbReference type="SAM" id="Phobius"/>
    </source>
</evidence>
<proteinExistence type="inferred from homology"/>
<keyword evidence="7" id="KW-0653">Protein transport</keyword>